<dbReference type="PROSITE" id="PS00217">
    <property type="entry name" value="SUGAR_TRANSPORT_2"/>
    <property type="match status" value="1"/>
</dbReference>
<reference evidence="17" key="2">
    <citation type="submission" date="2018-05" db="EMBL/GenBank/DDBJ databases">
        <title>OgluRS3 (Oryza glumaepatula Reference Sequence Version 3).</title>
        <authorList>
            <person name="Zhang J."/>
            <person name="Kudrna D."/>
            <person name="Lee S."/>
            <person name="Talag J."/>
            <person name="Welchert J."/>
            <person name="Wing R.A."/>
        </authorList>
    </citation>
    <scope>NUCLEOTIDE SEQUENCE [LARGE SCALE GENOMIC DNA]</scope>
</reference>
<dbReference type="PANTHER" id="PTHR23500">
    <property type="entry name" value="SOLUTE CARRIER FAMILY 2, FACILITATED GLUCOSE TRANSPORTER"/>
    <property type="match status" value="1"/>
</dbReference>
<dbReference type="GO" id="GO:0004672">
    <property type="term" value="F:protein kinase activity"/>
    <property type="evidence" value="ECO:0007669"/>
    <property type="project" value="InterPro"/>
</dbReference>
<dbReference type="EnsemblPlants" id="OGLUM03G00140.1">
    <property type="protein sequence ID" value="OGLUM03G00140.1"/>
    <property type="gene ID" value="OGLUM03G00140"/>
</dbReference>
<evidence type="ECO:0000256" key="13">
    <source>
        <dbReference type="SAM" id="Phobius"/>
    </source>
</evidence>
<dbReference type="CDD" id="cd16655">
    <property type="entry name" value="RING-Ubox_WDSUB1-like"/>
    <property type="match status" value="1"/>
</dbReference>
<dbReference type="PROSITE" id="PS50011">
    <property type="entry name" value="PROTEIN_KINASE_DOM"/>
    <property type="match status" value="1"/>
</dbReference>
<dbReference type="Gene3D" id="1.20.1250.20">
    <property type="entry name" value="MFS general substrate transporter like domains"/>
    <property type="match status" value="1"/>
</dbReference>
<dbReference type="NCBIfam" id="TIGR00879">
    <property type="entry name" value="SP"/>
    <property type="match status" value="1"/>
</dbReference>
<feature type="compositionally biased region" description="Acidic residues" evidence="12">
    <location>
        <begin position="1462"/>
        <end position="1473"/>
    </location>
</feature>
<feature type="transmembrane region" description="Helical" evidence="13">
    <location>
        <begin position="458"/>
        <end position="480"/>
    </location>
</feature>
<comment type="pathway">
    <text evidence="2">Protein modification; protein ubiquitination.</text>
</comment>
<keyword evidence="8" id="KW-0769">Symport</keyword>
<dbReference type="CDD" id="cd07067">
    <property type="entry name" value="HP_PGM_like"/>
    <property type="match status" value="1"/>
</dbReference>
<feature type="compositionally biased region" description="Polar residues" evidence="12">
    <location>
        <begin position="957"/>
        <end position="967"/>
    </location>
</feature>
<feature type="transmembrane region" description="Helical" evidence="13">
    <location>
        <begin position="339"/>
        <end position="359"/>
    </location>
</feature>
<feature type="transmembrane region" description="Helical" evidence="13">
    <location>
        <begin position="428"/>
        <end position="446"/>
    </location>
</feature>
<dbReference type="SUPFAM" id="SSF56112">
    <property type="entry name" value="Protein kinase-like (PK-like)"/>
    <property type="match status" value="1"/>
</dbReference>
<feature type="coiled-coil region" evidence="11">
    <location>
        <begin position="983"/>
        <end position="1026"/>
    </location>
</feature>
<keyword evidence="18" id="KW-1185">Reference proteome</keyword>
<dbReference type="GO" id="GO:0004842">
    <property type="term" value="F:ubiquitin-protein transferase activity"/>
    <property type="evidence" value="ECO:0007669"/>
    <property type="project" value="InterPro"/>
</dbReference>
<reference evidence="17" key="1">
    <citation type="submission" date="2015-04" db="UniProtKB">
        <authorList>
            <consortium name="EnsemblPlants"/>
        </authorList>
    </citation>
    <scope>IDENTIFICATION</scope>
</reference>
<feature type="compositionally biased region" description="Low complexity" evidence="12">
    <location>
        <begin position="899"/>
        <end position="911"/>
    </location>
</feature>
<feature type="region of interest" description="Disordered" evidence="12">
    <location>
        <begin position="949"/>
        <end position="975"/>
    </location>
</feature>
<evidence type="ECO:0000259" key="16">
    <source>
        <dbReference type="PROSITE" id="PS51698"/>
    </source>
</evidence>
<dbReference type="PROSITE" id="PS00216">
    <property type="entry name" value="SUGAR_TRANSPORT_1"/>
    <property type="match status" value="1"/>
</dbReference>
<dbReference type="Gene3D" id="1.10.510.10">
    <property type="entry name" value="Transferase(Phosphotransferase) domain 1"/>
    <property type="match status" value="1"/>
</dbReference>
<feature type="transmembrane region" description="Helical" evidence="13">
    <location>
        <begin position="710"/>
        <end position="731"/>
    </location>
</feature>
<keyword evidence="4" id="KW-0813">Transport</keyword>
<evidence type="ECO:0000256" key="9">
    <source>
        <dbReference type="ARBA" id="ARBA00022989"/>
    </source>
</evidence>
<dbReference type="InterPro" id="IPR020846">
    <property type="entry name" value="MFS_dom"/>
</dbReference>
<dbReference type="GO" id="GO:0015293">
    <property type="term" value="F:symporter activity"/>
    <property type="evidence" value="ECO:0007669"/>
    <property type="project" value="UniProtKB-KW"/>
</dbReference>
<dbReference type="SMART" id="SM00220">
    <property type="entry name" value="S_TKc"/>
    <property type="match status" value="1"/>
</dbReference>
<dbReference type="InterPro" id="IPR000719">
    <property type="entry name" value="Prot_kinase_dom"/>
</dbReference>
<evidence type="ECO:0000256" key="6">
    <source>
        <dbReference type="ARBA" id="ARBA00022679"/>
    </source>
</evidence>
<evidence type="ECO:0000256" key="5">
    <source>
        <dbReference type="ARBA" id="ARBA00022597"/>
    </source>
</evidence>
<feature type="compositionally biased region" description="Polar residues" evidence="12">
    <location>
        <begin position="918"/>
        <end position="930"/>
    </location>
</feature>
<evidence type="ECO:0000256" key="10">
    <source>
        <dbReference type="ARBA" id="ARBA00023136"/>
    </source>
</evidence>
<dbReference type="InterPro" id="IPR005829">
    <property type="entry name" value="Sugar_transporter_CS"/>
</dbReference>
<dbReference type="GO" id="GO:0016020">
    <property type="term" value="C:membrane"/>
    <property type="evidence" value="ECO:0007669"/>
    <property type="project" value="UniProtKB-SubCell"/>
</dbReference>
<dbReference type="STRING" id="40148.A0A0D9Z0S1"/>
<evidence type="ECO:0000256" key="2">
    <source>
        <dbReference type="ARBA" id="ARBA00004906"/>
    </source>
</evidence>
<dbReference type="Pfam" id="PF00083">
    <property type="entry name" value="Sugar_tr"/>
    <property type="match status" value="1"/>
</dbReference>
<dbReference type="SUPFAM" id="SSF53254">
    <property type="entry name" value="Phosphoglycerate mutase-like"/>
    <property type="match status" value="1"/>
</dbReference>
<dbReference type="eggNOG" id="KOG3734">
    <property type="taxonomic scope" value="Eukaryota"/>
</dbReference>
<feature type="domain" description="Major facilitator superfamily (MFS) profile" evidence="15">
    <location>
        <begin position="283"/>
        <end position="735"/>
    </location>
</feature>
<dbReference type="Gene3D" id="3.40.50.980">
    <property type="match status" value="1"/>
</dbReference>
<dbReference type="GO" id="GO:0015145">
    <property type="term" value="F:monosaccharide transmembrane transporter activity"/>
    <property type="evidence" value="ECO:0007669"/>
    <property type="project" value="InterPro"/>
</dbReference>
<evidence type="ECO:0000256" key="7">
    <source>
        <dbReference type="ARBA" id="ARBA00022692"/>
    </source>
</evidence>
<dbReference type="InterPro" id="IPR003663">
    <property type="entry name" value="Sugar/inositol_transpt"/>
</dbReference>
<dbReference type="InterPro" id="IPR003613">
    <property type="entry name" value="Ubox_domain"/>
</dbReference>
<dbReference type="FunFam" id="3.40.50.1240:FF:000079">
    <property type="entry name" value="Phosphoglycerate mutase family protein"/>
    <property type="match status" value="1"/>
</dbReference>
<dbReference type="Gene3D" id="3.40.50.1240">
    <property type="entry name" value="Phosphoglycerate mutase-like"/>
    <property type="match status" value="1"/>
</dbReference>
<feature type="region of interest" description="Disordered" evidence="12">
    <location>
        <begin position="887"/>
        <end position="936"/>
    </location>
</feature>
<evidence type="ECO:0000256" key="4">
    <source>
        <dbReference type="ARBA" id="ARBA00022448"/>
    </source>
</evidence>
<accession>A0A0D9Z0S1</accession>
<dbReference type="InterPro" id="IPR044778">
    <property type="entry name" value="MFS_STP/MST-like_plant"/>
</dbReference>
<keyword evidence="11" id="KW-0175">Coiled coil</keyword>
<evidence type="ECO:0000313" key="17">
    <source>
        <dbReference type="EnsemblPlants" id="OGLUM03G00140.1"/>
    </source>
</evidence>
<dbReference type="InterPro" id="IPR029033">
    <property type="entry name" value="His_PPase_superfam"/>
</dbReference>
<keyword evidence="7 13" id="KW-0812">Transmembrane</keyword>
<dbReference type="PROSITE" id="PS51698">
    <property type="entry name" value="U_BOX"/>
    <property type="match status" value="1"/>
</dbReference>
<dbReference type="Pfam" id="PF00069">
    <property type="entry name" value="Pkinase"/>
    <property type="match status" value="1"/>
</dbReference>
<dbReference type="HOGENOM" id="CLU_243387_0_0_1"/>
<dbReference type="InterPro" id="IPR005828">
    <property type="entry name" value="MFS_sugar_transport-like"/>
</dbReference>
<evidence type="ECO:0000256" key="8">
    <source>
        <dbReference type="ARBA" id="ARBA00022847"/>
    </source>
</evidence>
<sequence length="1625" mass="178059">MAMAMQEEQRVVVMRHGDRVDHADPLWAANNPRPWDPPLTDAGLLRASTVASRILADGFHIHRVLVSPFIRCLQTAAQAIAALSPLPRINIKVSIEYGLSEMMNTQAMGILVSQIAPSIDRWFPDMSQLEAALPAATIDHSAEPLYQEVPKWGESVWEARSRYASVIKALADKYPDENLLLVTHGEGVGASVSFFEPGVEIYEVEYCAYSVLGRQQHKVGIEQGSEEEGLKNLRVLSTSGPTGIHYYYTTPAPAPAPSEVPDPFVEGGGSGYSGRVTPFVVLSCIVAGSGGILFGYDLGISGGVTSMEPFLKKFFPDVYHQMKGDKKKVSNYCRFDSELLTVFTSSLYIAGLVATLVASSVTRRFGRRASMLIGGSVFVAGSVFGGAAVNIYMLILNRVLLGIGLGFTNQSIPLYLSEMAPPQHRGAINNGFELCISIGILIANLINYGVDKIEGGWGWRISLSMAAVPAAFLTVGALFLPETPSFVIQRSGDVDSARALLQRLRGTAAVHKELEDLVMASEVSKTIRHPLRNMLRRRYRPQLVIAVLVPLFNQVTGINVINFYAPVMFRTIGLRESASLMSAVVTRVCATAANVVAMAVVDRLGRRRLLLVGGVQMLVSQVMVGAILAGKFRDHGEEMEKEYAYLVLSVMCVFVAGFAWSWGPLTYLVPAEICPLEVRSAGQSIVIAVIFLLTFLIGQTFLAMLCHLKFATFFLFAACLCVMTLFVFFFLPETKQLPMEQMDQLWRTHWFWKRIVGDSPQQQESSFLLRLRGDFQRAGIEAMRPLPRNKASSEKERQNRGKMLVGLAGSVPLQSLRIRGRVAWHLCVSIATSLDSPPTNSPRRTSKVKAQVLLIKGNDVSQTVSTVVSDYQIKILIVGVTARTSDLASSSKSDDLSDEMSSSSDQSPFDSPRLLGSNLPSENPKNSSPAHRNRSLTLYDYLNGSTSIYPDKDRRVNSSTGTESSKPSELKGSNEVLRQESLLQGMLSDNKMAELAAKRMEEEAQLREIQSRLDKANDNVEKQKAHRYAAEQALNHVQDLVKASRDADKKLRLEKLFVLQGNSYSTFTWEEIDNATSSFADNLKIGSGANGTLEVLGKIHHPHLVMLLGACVERGCLVYEYMENGSLEERLRCKSGTAALPWCDRLRIAWEVASALVFLHSSKPNPIIHRDLKPENILLDGNLVSKVGDVGLSTLVSSGSGGSSSTMYKKTALAGTLFYIDPEYQRSGQVSVKSDTYALGMVMLQLLTARAPIGLAEVVERAVEDGKLRDILDENAGWTWAMEEAQEMADLALRCLEMRGKDRPDLKTRVAVDLDRLKRRALPTQPPPEHFICPILKRVMQEPCIASDGYSYERHAIEMWVCDKDVSPVTNVRMPNKTLVPNRSLLTAITAWKSQGGRKPTNKFAVAMGGGPVGEKAGELGDTMVGALVSDPCTHGTAGGVSVAATCQTEDDEGHGGGWWREDEDGDADEDEDEGISGHLLLIFLSFLYSSSSSSSANPPTPNFSNPNERKWEAWGDEAPYSLARPSDFDLVVPSSPDMPTSTTAAMEGTVLCAANHASLTPITFLDRAALVYPDHPAIVASSSGLTRTWRETRDRCLRLAASLAALGVHRHHMHSKRSVWFANN</sequence>
<comment type="subcellular location">
    <subcellularLocation>
        <location evidence="1">Membrane</location>
        <topology evidence="1">Multi-pass membrane protein</topology>
    </subcellularLocation>
</comment>
<evidence type="ECO:0000256" key="11">
    <source>
        <dbReference type="SAM" id="Coils"/>
    </source>
</evidence>
<dbReference type="SMART" id="SM00855">
    <property type="entry name" value="PGAM"/>
    <property type="match status" value="1"/>
</dbReference>
<feature type="domain" description="Protein kinase" evidence="14">
    <location>
        <begin position="1023"/>
        <end position="1317"/>
    </location>
</feature>
<dbReference type="PROSITE" id="PS50850">
    <property type="entry name" value="MFS"/>
    <property type="match status" value="1"/>
</dbReference>
<comment type="similarity">
    <text evidence="3">Belongs to the major facilitator superfamily. Sugar transporter (TC 2.A.1.1) family.</text>
</comment>
<dbReference type="PRINTS" id="PR00171">
    <property type="entry name" value="SUGRTRNSPORT"/>
</dbReference>
<evidence type="ECO:0000259" key="14">
    <source>
        <dbReference type="PROSITE" id="PS50011"/>
    </source>
</evidence>
<proteinExistence type="inferred from homology"/>
<feature type="transmembrane region" description="Helical" evidence="13">
    <location>
        <begin position="609"/>
        <end position="631"/>
    </location>
</feature>
<keyword evidence="6" id="KW-0808">Transferase</keyword>
<keyword evidence="5" id="KW-0762">Sugar transport</keyword>
<keyword evidence="10 13" id="KW-0472">Membrane</keyword>
<dbReference type="Pfam" id="PF00300">
    <property type="entry name" value="His_Phos_1"/>
    <property type="match status" value="1"/>
</dbReference>
<dbReference type="Gene3D" id="3.30.200.20">
    <property type="entry name" value="Phosphorylase Kinase, domain 1"/>
    <property type="match status" value="1"/>
</dbReference>
<dbReference type="InterPro" id="IPR013083">
    <property type="entry name" value="Znf_RING/FYVE/PHD"/>
</dbReference>
<dbReference type="PANTHER" id="PTHR23500:SF564">
    <property type="entry name" value="CARRIER PROTEIN HEX6, PUTATIVE, EXPRESSED-RELATED"/>
    <property type="match status" value="1"/>
</dbReference>
<feature type="transmembrane region" description="Helical" evidence="13">
    <location>
        <begin position="643"/>
        <end position="663"/>
    </location>
</feature>
<dbReference type="Gene3D" id="3.30.40.10">
    <property type="entry name" value="Zinc/RING finger domain, C3HC4 (zinc finger)"/>
    <property type="match status" value="1"/>
</dbReference>
<dbReference type="SUPFAM" id="SSF103473">
    <property type="entry name" value="MFS general substrate transporter"/>
    <property type="match status" value="1"/>
</dbReference>
<evidence type="ECO:0000256" key="1">
    <source>
        <dbReference type="ARBA" id="ARBA00004141"/>
    </source>
</evidence>
<dbReference type="InterPro" id="IPR008271">
    <property type="entry name" value="Ser/Thr_kinase_AS"/>
</dbReference>
<dbReference type="Proteomes" id="UP000026961">
    <property type="component" value="Chromosome 3"/>
</dbReference>
<dbReference type="UniPathway" id="UPA00143"/>
<dbReference type="eggNOG" id="KOG0254">
    <property type="taxonomic scope" value="Eukaryota"/>
</dbReference>
<feature type="domain" description="U-box" evidence="16">
    <location>
        <begin position="1326"/>
        <end position="1399"/>
    </location>
</feature>
<dbReference type="PROSITE" id="PS00108">
    <property type="entry name" value="PROTEIN_KINASE_ST"/>
    <property type="match status" value="1"/>
</dbReference>
<dbReference type="InterPro" id="IPR036259">
    <property type="entry name" value="MFS_trans_sf"/>
</dbReference>
<dbReference type="InterPro" id="IPR013078">
    <property type="entry name" value="His_Pase_superF_clade-1"/>
</dbReference>
<evidence type="ECO:0000259" key="15">
    <source>
        <dbReference type="PROSITE" id="PS50850"/>
    </source>
</evidence>
<dbReference type="Gramene" id="OGLUM03G00140.1">
    <property type="protein sequence ID" value="OGLUM03G00140.1"/>
    <property type="gene ID" value="OGLUM03G00140"/>
</dbReference>
<evidence type="ECO:0000256" key="12">
    <source>
        <dbReference type="SAM" id="MobiDB-lite"/>
    </source>
</evidence>
<feature type="transmembrane region" description="Helical" evidence="13">
    <location>
        <begin position="543"/>
        <end position="565"/>
    </location>
</feature>
<protein>
    <submittedName>
        <fullName evidence="17">Uncharacterized protein</fullName>
    </submittedName>
</protein>
<dbReference type="GO" id="GO:0016567">
    <property type="term" value="P:protein ubiquitination"/>
    <property type="evidence" value="ECO:0007669"/>
    <property type="project" value="UniProtKB-UniPathway"/>
</dbReference>
<dbReference type="FunFam" id="1.20.1250.20:FF:000002">
    <property type="entry name" value="Sugar transport protein 13"/>
    <property type="match status" value="1"/>
</dbReference>
<organism evidence="17">
    <name type="scientific">Oryza glumipatula</name>
    <dbReference type="NCBI Taxonomy" id="40148"/>
    <lineage>
        <taxon>Eukaryota</taxon>
        <taxon>Viridiplantae</taxon>
        <taxon>Streptophyta</taxon>
        <taxon>Embryophyta</taxon>
        <taxon>Tracheophyta</taxon>
        <taxon>Spermatophyta</taxon>
        <taxon>Magnoliopsida</taxon>
        <taxon>Liliopsida</taxon>
        <taxon>Poales</taxon>
        <taxon>Poaceae</taxon>
        <taxon>BOP clade</taxon>
        <taxon>Oryzoideae</taxon>
        <taxon>Oryzeae</taxon>
        <taxon>Oryzinae</taxon>
        <taxon>Oryza</taxon>
    </lineage>
</organism>
<dbReference type="SUPFAM" id="SSF56801">
    <property type="entry name" value="Acetyl-CoA synthetase-like"/>
    <property type="match status" value="1"/>
</dbReference>
<dbReference type="SMART" id="SM00504">
    <property type="entry name" value="Ubox"/>
    <property type="match status" value="1"/>
</dbReference>
<keyword evidence="9 13" id="KW-1133">Transmembrane helix</keyword>
<dbReference type="Pfam" id="PF04564">
    <property type="entry name" value="U-box"/>
    <property type="match status" value="1"/>
</dbReference>
<name>A0A0D9Z0S1_9ORYZ</name>
<feature type="region of interest" description="Disordered" evidence="12">
    <location>
        <begin position="1449"/>
        <end position="1473"/>
    </location>
</feature>
<evidence type="ECO:0000313" key="18">
    <source>
        <dbReference type="Proteomes" id="UP000026961"/>
    </source>
</evidence>
<dbReference type="InterPro" id="IPR011009">
    <property type="entry name" value="Kinase-like_dom_sf"/>
</dbReference>
<dbReference type="CDD" id="cd17361">
    <property type="entry name" value="MFS_STP"/>
    <property type="match status" value="1"/>
</dbReference>
<feature type="transmembrane region" description="Helical" evidence="13">
    <location>
        <begin position="371"/>
        <end position="393"/>
    </location>
</feature>
<dbReference type="InterPro" id="IPR045262">
    <property type="entry name" value="STP/PLT_plant"/>
</dbReference>
<feature type="transmembrane region" description="Helical" evidence="13">
    <location>
        <begin position="577"/>
        <end position="597"/>
    </location>
</feature>
<feature type="transmembrane region" description="Helical" evidence="13">
    <location>
        <begin position="684"/>
        <end position="704"/>
    </location>
</feature>
<dbReference type="GO" id="GO:0005524">
    <property type="term" value="F:ATP binding"/>
    <property type="evidence" value="ECO:0007669"/>
    <property type="project" value="InterPro"/>
</dbReference>
<dbReference type="SUPFAM" id="SSF57850">
    <property type="entry name" value="RING/U-box"/>
    <property type="match status" value="1"/>
</dbReference>
<evidence type="ECO:0000256" key="3">
    <source>
        <dbReference type="ARBA" id="ARBA00010992"/>
    </source>
</evidence>